<evidence type="ECO:0000259" key="11">
    <source>
        <dbReference type="Pfam" id="PF18097"/>
    </source>
</evidence>
<reference evidence="12 13" key="1">
    <citation type="journal article" date="2018" name="MBio">
        <title>Comparative Genomics Reveals the Core Gene Toolbox for the Fungus-Insect Symbiosis.</title>
        <authorList>
            <person name="Wang Y."/>
            <person name="Stata M."/>
            <person name="Wang W."/>
            <person name="Stajich J.E."/>
            <person name="White M.M."/>
            <person name="Moncalvo J.M."/>
        </authorList>
    </citation>
    <scope>NUCLEOTIDE SEQUENCE [LARGE SCALE GENOMIC DNA]</scope>
    <source>
        <strain evidence="12 13">AUS-77-4</strain>
    </source>
</reference>
<evidence type="ECO:0000313" key="12">
    <source>
        <dbReference type="EMBL" id="PVU92944.1"/>
    </source>
</evidence>
<keyword evidence="5" id="KW-0963">Cytoplasm</keyword>
<evidence type="ECO:0000259" key="10">
    <source>
        <dbReference type="Pfam" id="PF04652"/>
    </source>
</evidence>
<accession>A0A2T9YKZ9</accession>
<feature type="region of interest" description="Disordered" evidence="9">
    <location>
        <begin position="212"/>
        <end position="266"/>
    </location>
</feature>
<keyword evidence="6" id="KW-0967">Endosome</keyword>
<keyword evidence="13" id="KW-1185">Reference proteome</keyword>
<evidence type="ECO:0000256" key="5">
    <source>
        <dbReference type="ARBA" id="ARBA00022490"/>
    </source>
</evidence>
<evidence type="ECO:0000256" key="2">
    <source>
        <dbReference type="ARBA" id="ARBA00004496"/>
    </source>
</evidence>
<evidence type="ECO:0000256" key="3">
    <source>
        <dbReference type="ARBA" id="ARBA00007895"/>
    </source>
</evidence>
<feature type="compositionally biased region" description="Polar residues" evidence="9">
    <location>
        <begin position="214"/>
        <end position="265"/>
    </location>
</feature>
<dbReference type="Gene3D" id="1.20.5.420">
    <property type="entry name" value="Immunoglobulin FC, subunit C"/>
    <property type="match status" value="1"/>
</dbReference>
<evidence type="ECO:0000256" key="4">
    <source>
        <dbReference type="ARBA" id="ARBA00022448"/>
    </source>
</evidence>
<dbReference type="InterPro" id="IPR023175">
    <property type="entry name" value="Vta1/CALS_N_sf"/>
</dbReference>
<evidence type="ECO:0000256" key="7">
    <source>
        <dbReference type="ARBA" id="ARBA00022927"/>
    </source>
</evidence>
<proteinExistence type="inferred from homology"/>
<feature type="domain" description="Vta1 C-terminal" evidence="11">
    <location>
        <begin position="326"/>
        <end position="357"/>
    </location>
</feature>
<feature type="domain" description="Vta1/callose synthase N-terminal" evidence="10">
    <location>
        <begin position="10"/>
        <end position="151"/>
    </location>
</feature>
<keyword evidence="7" id="KW-0653">Protein transport</keyword>
<name>A0A2T9YKZ9_9FUNG</name>
<comment type="caution">
    <text evidence="12">The sequence shown here is derived from an EMBL/GenBank/DDBJ whole genome shotgun (WGS) entry which is preliminary data.</text>
</comment>
<dbReference type="Gene3D" id="1.25.40.270">
    <property type="entry name" value="Vacuolar protein sorting-associated protein vta1"/>
    <property type="match status" value="1"/>
</dbReference>
<dbReference type="Pfam" id="PF18097">
    <property type="entry name" value="Vta1_C"/>
    <property type="match status" value="1"/>
</dbReference>
<feature type="region of interest" description="Disordered" evidence="9">
    <location>
        <begin position="152"/>
        <end position="189"/>
    </location>
</feature>
<gene>
    <name evidence="12" type="ORF">BB559_003513</name>
</gene>
<dbReference type="PANTHER" id="PTHR46009:SF1">
    <property type="entry name" value="VACUOLAR PROTEIN SORTING-ASSOCIATED PROTEIN VTA1 HOMOLOG"/>
    <property type="match status" value="1"/>
</dbReference>
<dbReference type="GO" id="GO:0032511">
    <property type="term" value="P:late endosome to vacuole transport via multivesicular body sorting pathway"/>
    <property type="evidence" value="ECO:0007669"/>
    <property type="project" value="InterPro"/>
</dbReference>
<sequence>MESLPSELKSIAPYIQRSTETEKVDPIVSYYCLYHSVKTGLQIGGNSVESQTYISGLLDKLEQTKSELNENQLLVSSDVDHNHLKNFSLKIFVKADNEDRAGTANIMTARNYVISTQFMEVLSVFKELDNDIVQKIKYAKWRASEIIKANREGRPYTLPEPSNEDTKNNTVDESGQKNINDNTEKPFKQVNPDILNTQNQLINLDIGDDEVEKSTINQSPPNNLSNTFSPNVLSPTTLNTQSNNISNAPSQHTVLPTSPSVSQNIPGKHVVQPVQSVHQQVNSNQGFNSQPNNTSNFVDSSRATNSQYIDSDVKAIVPLDFNITKNAQKHAKWAISALEYDDVNTAIKNLQISIDILKPYMK</sequence>
<evidence type="ECO:0008006" key="14">
    <source>
        <dbReference type="Google" id="ProtNLM"/>
    </source>
</evidence>
<dbReference type="InterPro" id="IPR039431">
    <property type="entry name" value="Vta1/CALS_N"/>
</dbReference>
<keyword evidence="4" id="KW-0813">Transport</keyword>
<evidence type="ECO:0000256" key="8">
    <source>
        <dbReference type="ARBA" id="ARBA00023136"/>
    </source>
</evidence>
<dbReference type="InterPro" id="IPR044538">
    <property type="entry name" value="Vta1-like"/>
</dbReference>
<dbReference type="AlphaFoldDB" id="A0A2T9YKZ9"/>
<dbReference type="STRING" id="61424.A0A2T9YKZ9"/>
<feature type="compositionally biased region" description="Polar residues" evidence="9">
    <location>
        <begin position="168"/>
        <end position="181"/>
    </location>
</feature>
<comment type="subcellular location">
    <subcellularLocation>
        <location evidence="2">Cytoplasm</location>
    </subcellularLocation>
    <subcellularLocation>
        <location evidence="1">Endosome membrane</location>
        <topology evidence="1">Peripheral membrane protein</topology>
    </subcellularLocation>
</comment>
<organism evidence="12 13">
    <name type="scientific">Furculomyces boomerangus</name>
    <dbReference type="NCBI Taxonomy" id="61424"/>
    <lineage>
        <taxon>Eukaryota</taxon>
        <taxon>Fungi</taxon>
        <taxon>Fungi incertae sedis</taxon>
        <taxon>Zoopagomycota</taxon>
        <taxon>Kickxellomycotina</taxon>
        <taxon>Harpellomycetes</taxon>
        <taxon>Harpellales</taxon>
        <taxon>Harpellaceae</taxon>
        <taxon>Furculomyces</taxon>
    </lineage>
</organism>
<evidence type="ECO:0000256" key="9">
    <source>
        <dbReference type="SAM" id="MobiDB-lite"/>
    </source>
</evidence>
<dbReference type="EMBL" id="MBFT01000340">
    <property type="protein sequence ID" value="PVU92944.1"/>
    <property type="molecule type" value="Genomic_DNA"/>
</dbReference>
<dbReference type="OrthoDB" id="391137at2759"/>
<dbReference type="GO" id="GO:0010008">
    <property type="term" value="C:endosome membrane"/>
    <property type="evidence" value="ECO:0007669"/>
    <property type="project" value="UniProtKB-SubCell"/>
</dbReference>
<protein>
    <recommendedName>
        <fullName evidence="14">Vta1/callose synthase N-terminal domain-containing protein</fullName>
    </recommendedName>
</protein>
<keyword evidence="8" id="KW-0472">Membrane</keyword>
<dbReference type="GO" id="GO:0005771">
    <property type="term" value="C:multivesicular body"/>
    <property type="evidence" value="ECO:0007669"/>
    <property type="project" value="TreeGrafter"/>
</dbReference>
<dbReference type="Proteomes" id="UP000245699">
    <property type="component" value="Unassembled WGS sequence"/>
</dbReference>
<comment type="similarity">
    <text evidence="3">Belongs to the VTA1 family.</text>
</comment>
<dbReference type="PANTHER" id="PTHR46009">
    <property type="entry name" value="VACUOLAR PROTEIN SORTING-ASSOCIATED PROTEIN VTA1 HOMOLOG"/>
    <property type="match status" value="1"/>
</dbReference>
<evidence type="ECO:0000256" key="1">
    <source>
        <dbReference type="ARBA" id="ARBA00004481"/>
    </source>
</evidence>
<evidence type="ECO:0000256" key="6">
    <source>
        <dbReference type="ARBA" id="ARBA00022753"/>
    </source>
</evidence>
<dbReference type="Pfam" id="PF04652">
    <property type="entry name" value="Vta1"/>
    <property type="match status" value="1"/>
</dbReference>
<dbReference type="InterPro" id="IPR041212">
    <property type="entry name" value="Vta1_C"/>
</dbReference>
<evidence type="ECO:0000313" key="13">
    <source>
        <dbReference type="Proteomes" id="UP000245699"/>
    </source>
</evidence>
<dbReference type="GO" id="GO:0015031">
    <property type="term" value="P:protein transport"/>
    <property type="evidence" value="ECO:0007669"/>
    <property type="project" value="UniProtKB-KW"/>
</dbReference>